<evidence type="ECO:0000259" key="2">
    <source>
        <dbReference type="Pfam" id="PF01172"/>
    </source>
</evidence>
<feature type="compositionally biased region" description="Polar residues" evidence="1">
    <location>
        <begin position="94"/>
        <end position="105"/>
    </location>
</feature>
<accession>A0AAI9SVU2</accession>
<evidence type="ECO:0000313" key="3">
    <source>
        <dbReference type="EMBL" id="KAI3403450.1"/>
    </source>
</evidence>
<keyword evidence="4" id="KW-1185">Reference proteome</keyword>
<dbReference type="Pfam" id="PF01172">
    <property type="entry name" value="SBDS_N"/>
    <property type="match status" value="1"/>
</dbReference>
<sequence>MGNSPHKLFYKGTDNDFVIFVDDANLFARYKKGDKTIPLIDIVSIFKVFINRQGGVDGILDEASKQDLNNNFGTSNIDQVIKIILDKGSDKSSSDFATQENSRNDSLGAGNTGN</sequence>
<dbReference type="Gene3D" id="3.30.1250.10">
    <property type="entry name" value="Ribosome maturation protein SBDS, N-terminal domain"/>
    <property type="match status" value="1"/>
</dbReference>
<dbReference type="Proteomes" id="UP001202479">
    <property type="component" value="Unassembled WGS sequence"/>
</dbReference>
<dbReference type="InterPro" id="IPR019783">
    <property type="entry name" value="SDO1/SBDS_N"/>
</dbReference>
<feature type="region of interest" description="Disordered" evidence="1">
    <location>
        <begin position="90"/>
        <end position="114"/>
    </location>
</feature>
<dbReference type="RefSeq" id="XP_049179197.1">
    <property type="nucleotide sequence ID" value="XM_049325098.1"/>
</dbReference>
<name>A0AAI9SVU2_9ASCO</name>
<reference evidence="3" key="1">
    <citation type="journal article" date="2022" name="DNA Res.">
        <title>Genome analysis of five recently described species of the CUG-Ser clade uncovers Candida theae as a new hybrid lineage with pathogenic potential in the Candida parapsilosis species complex.</title>
        <authorList>
            <person name="Mixao V."/>
            <person name="Del Olmo V."/>
            <person name="Hegedusova E."/>
            <person name="Saus E."/>
            <person name="Pryszcz L."/>
            <person name="Cillingova A."/>
            <person name="Nosek J."/>
            <person name="Gabaldon T."/>
        </authorList>
    </citation>
    <scope>NUCLEOTIDE SEQUENCE</scope>
    <source>
        <strain evidence="3">CBS 10844</strain>
    </source>
</reference>
<dbReference type="InterPro" id="IPR036786">
    <property type="entry name" value="Ribosome_mat_SBDS_N_sf"/>
</dbReference>
<dbReference type="GeneID" id="73381349"/>
<evidence type="ECO:0000256" key="1">
    <source>
        <dbReference type="SAM" id="MobiDB-lite"/>
    </source>
</evidence>
<feature type="domain" description="Ribosome maturation protein SDO1/SBDS N-terminal" evidence="2">
    <location>
        <begin position="6"/>
        <end position="94"/>
    </location>
</feature>
<comment type="caution">
    <text evidence="3">The sequence shown here is derived from an EMBL/GenBank/DDBJ whole genome shotgun (WGS) entry which is preliminary data.</text>
</comment>
<organism evidence="3 4">
    <name type="scientific">Candida oxycetoniae</name>
    <dbReference type="NCBI Taxonomy" id="497107"/>
    <lineage>
        <taxon>Eukaryota</taxon>
        <taxon>Fungi</taxon>
        <taxon>Dikarya</taxon>
        <taxon>Ascomycota</taxon>
        <taxon>Saccharomycotina</taxon>
        <taxon>Pichiomycetes</taxon>
        <taxon>Debaryomycetaceae</taxon>
        <taxon>Candida/Lodderomyces clade</taxon>
        <taxon>Candida</taxon>
    </lineage>
</organism>
<protein>
    <recommendedName>
        <fullName evidence="2">Ribosome maturation protein SDO1/SBDS N-terminal domain-containing protein</fullName>
    </recommendedName>
</protein>
<evidence type="ECO:0000313" key="4">
    <source>
        <dbReference type="Proteomes" id="UP001202479"/>
    </source>
</evidence>
<proteinExistence type="predicted"/>
<dbReference type="AlphaFoldDB" id="A0AAI9SVU2"/>
<dbReference type="SUPFAM" id="SSF89895">
    <property type="entry name" value="FYSH domain"/>
    <property type="match status" value="1"/>
</dbReference>
<dbReference type="EMBL" id="JAHUZD010000126">
    <property type="protein sequence ID" value="KAI3403450.1"/>
    <property type="molecule type" value="Genomic_DNA"/>
</dbReference>
<gene>
    <name evidence="3" type="ORF">KGF56_003734</name>
</gene>